<keyword evidence="3" id="KW-1185">Reference proteome</keyword>
<dbReference type="PANTHER" id="PTHR46211">
    <property type="entry name" value="GLYCEROPHOSPHORYL DIESTER PHOSPHODIESTERASE"/>
    <property type="match status" value="1"/>
</dbReference>
<name>A0A401Z9U5_9CHLR</name>
<dbReference type="PANTHER" id="PTHR46211:SF14">
    <property type="entry name" value="GLYCEROPHOSPHODIESTER PHOSPHODIESTERASE"/>
    <property type="match status" value="1"/>
</dbReference>
<dbReference type="SUPFAM" id="SSF51695">
    <property type="entry name" value="PLC-like phosphodiesterases"/>
    <property type="match status" value="1"/>
</dbReference>
<dbReference type="Gene3D" id="3.20.20.190">
    <property type="entry name" value="Phosphatidylinositol (PI) phosphodiesterase"/>
    <property type="match status" value="1"/>
</dbReference>
<gene>
    <name evidence="2" type="primary">glpQ</name>
    <name evidence="2" type="ORF">KDAU_09730</name>
</gene>
<dbReference type="InterPro" id="IPR030395">
    <property type="entry name" value="GP_PDE_dom"/>
</dbReference>
<dbReference type="InterPro" id="IPR017946">
    <property type="entry name" value="PLC-like_Pdiesterase_TIM-brl"/>
</dbReference>
<feature type="domain" description="GP-PDE" evidence="1">
    <location>
        <begin position="8"/>
        <end position="257"/>
    </location>
</feature>
<dbReference type="OrthoDB" id="384721at2"/>
<evidence type="ECO:0000259" key="1">
    <source>
        <dbReference type="PROSITE" id="PS51704"/>
    </source>
</evidence>
<reference evidence="3" key="1">
    <citation type="submission" date="2018-12" db="EMBL/GenBank/DDBJ databases">
        <title>Tengunoibacter tsumagoiensis gen. nov., sp. nov., Dictyobacter kobayashii sp. nov., D. alpinus sp. nov., and D. joshuensis sp. nov. and description of Dictyobacteraceae fam. nov. within the order Ktedonobacterales isolated from Tengu-no-mugimeshi.</title>
        <authorList>
            <person name="Wang C.M."/>
            <person name="Zheng Y."/>
            <person name="Sakai Y."/>
            <person name="Toyoda A."/>
            <person name="Minakuchi Y."/>
            <person name="Abe K."/>
            <person name="Yokota A."/>
            <person name="Yabe S."/>
        </authorList>
    </citation>
    <scope>NUCLEOTIDE SEQUENCE [LARGE SCALE GENOMIC DNA]</scope>
    <source>
        <strain evidence="3">S-27</strain>
    </source>
</reference>
<organism evidence="2 3">
    <name type="scientific">Dictyobacter aurantiacus</name>
    <dbReference type="NCBI Taxonomy" id="1936993"/>
    <lineage>
        <taxon>Bacteria</taxon>
        <taxon>Bacillati</taxon>
        <taxon>Chloroflexota</taxon>
        <taxon>Ktedonobacteria</taxon>
        <taxon>Ktedonobacterales</taxon>
        <taxon>Dictyobacteraceae</taxon>
        <taxon>Dictyobacter</taxon>
    </lineage>
</organism>
<comment type="caution">
    <text evidence="2">The sequence shown here is derived from an EMBL/GenBank/DDBJ whole genome shotgun (WGS) entry which is preliminary data.</text>
</comment>
<accession>A0A401Z9U5</accession>
<sequence>MAMFQRSLVRIAHRGGACLAPENTLAAFRNALTMPVDMIELDVQLSRDGQIVVFHDATVERLTDGEGNLLDLDFAYLRSLNTAAHFPGGWPQTEQMPTLREVLALARNRMKVCIEIKFSERDGEFGRYPRIAELVAREVQAAKMVDRVLIISFDWVALSRLRRLMPGVVTGALVSEQVWPMADDPGLVKLCKQITLAGCNWVHLDRELYTPEVLSIVHQNGFKLGLWTVDDLKDLRQLAAYGVDSLTTDRPDLFAQI</sequence>
<dbReference type="Pfam" id="PF03009">
    <property type="entry name" value="GDPD"/>
    <property type="match status" value="1"/>
</dbReference>
<dbReference type="AlphaFoldDB" id="A0A401Z9U5"/>
<protein>
    <submittedName>
        <fullName evidence="2">Glycerophosphoryl diester phosphodiesterase</fullName>
    </submittedName>
</protein>
<dbReference type="RefSeq" id="WP_126594891.1">
    <property type="nucleotide sequence ID" value="NZ_BIFQ01000001.1"/>
</dbReference>
<proteinExistence type="predicted"/>
<dbReference type="EMBL" id="BIFQ01000001">
    <property type="protein sequence ID" value="GCE03644.1"/>
    <property type="molecule type" value="Genomic_DNA"/>
</dbReference>
<evidence type="ECO:0000313" key="3">
    <source>
        <dbReference type="Proteomes" id="UP000287224"/>
    </source>
</evidence>
<dbReference type="PROSITE" id="PS51704">
    <property type="entry name" value="GP_PDE"/>
    <property type="match status" value="1"/>
</dbReference>
<dbReference type="GO" id="GO:0006629">
    <property type="term" value="P:lipid metabolic process"/>
    <property type="evidence" value="ECO:0007669"/>
    <property type="project" value="InterPro"/>
</dbReference>
<dbReference type="Proteomes" id="UP000287224">
    <property type="component" value="Unassembled WGS sequence"/>
</dbReference>
<evidence type="ECO:0000313" key="2">
    <source>
        <dbReference type="EMBL" id="GCE03644.1"/>
    </source>
</evidence>
<dbReference type="GO" id="GO:0008081">
    <property type="term" value="F:phosphoric diester hydrolase activity"/>
    <property type="evidence" value="ECO:0007669"/>
    <property type="project" value="InterPro"/>
</dbReference>